<feature type="region of interest" description="Disordered" evidence="11">
    <location>
        <begin position="122"/>
        <end position="146"/>
    </location>
</feature>
<keyword evidence="6" id="KW-0145">Chemotaxis</keyword>
<comment type="similarity">
    <text evidence="2">Belongs to the FliJ family.</text>
</comment>
<keyword evidence="12" id="KW-0282">Flagellum</keyword>
<reference evidence="12" key="1">
    <citation type="submission" date="2021-01" db="EMBL/GenBank/DDBJ databases">
        <title>Genome sequence of strain Noviherbaspirillum sp. DKR-6.</title>
        <authorList>
            <person name="Chaudhary D.K."/>
        </authorList>
    </citation>
    <scope>NUCLEOTIDE SEQUENCE</scope>
    <source>
        <strain evidence="12">DKR-6</strain>
    </source>
</reference>
<dbReference type="EMBL" id="JAEPBG010000048">
    <property type="protein sequence ID" value="MBK4739302.1"/>
    <property type="molecule type" value="Genomic_DNA"/>
</dbReference>
<evidence type="ECO:0000256" key="10">
    <source>
        <dbReference type="ARBA" id="ARBA00023225"/>
    </source>
</evidence>
<feature type="compositionally biased region" description="Basic and acidic residues" evidence="11">
    <location>
        <begin position="122"/>
        <end position="139"/>
    </location>
</feature>
<comment type="caution">
    <text evidence="12">The sequence shown here is derived from an EMBL/GenBank/DDBJ whole genome shotgun (WGS) entry which is preliminary data.</text>
</comment>
<dbReference type="NCBIfam" id="TIGR02473">
    <property type="entry name" value="flagell_FliJ"/>
    <property type="match status" value="1"/>
</dbReference>
<dbReference type="PANTHER" id="PTHR38786">
    <property type="entry name" value="FLAGELLAR FLIJ PROTEIN"/>
    <property type="match status" value="1"/>
</dbReference>
<evidence type="ECO:0000256" key="9">
    <source>
        <dbReference type="ARBA" id="ARBA00023136"/>
    </source>
</evidence>
<keyword evidence="13" id="KW-1185">Reference proteome</keyword>
<organism evidence="12 13">
    <name type="scientific">Noviherbaspirillum pedocola</name>
    <dbReference type="NCBI Taxonomy" id="2801341"/>
    <lineage>
        <taxon>Bacteria</taxon>
        <taxon>Pseudomonadati</taxon>
        <taxon>Pseudomonadota</taxon>
        <taxon>Betaproteobacteria</taxon>
        <taxon>Burkholderiales</taxon>
        <taxon>Oxalobacteraceae</taxon>
        <taxon>Noviherbaspirillum</taxon>
    </lineage>
</organism>
<keyword evidence="12" id="KW-0966">Cell projection</keyword>
<sequence length="146" mass="17054">MANLFALQTLIELAVTEVDEAAQRLGRAVKNVDGARQKLELLSNYREEYVSRFQQTMTNGFTPMAYRNYQNFMDKLDTAIHGQEQLVRDAEKRAEGERSAWRESERKRISYDALKTRAETAIEKKEAKREQKQSDEAAARKFLYKR</sequence>
<evidence type="ECO:0000256" key="8">
    <source>
        <dbReference type="ARBA" id="ARBA00022927"/>
    </source>
</evidence>
<dbReference type="GO" id="GO:0005886">
    <property type="term" value="C:plasma membrane"/>
    <property type="evidence" value="ECO:0007669"/>
    <property type="project" value="UniProtKB-SubCell"/>
</dbReference>
<dbReference type="GO" id="GO:0009288">
    <property type="term" value="C:bacterial-type flagellum"/>
    <property type="evidence" value="ECO:0007669"/>
    <property type="project" value="InterPro"/>
</dbReference>
<keyword evidence="5" id="KW-1003">Cell membrane</keyword>
<dbReference type="PANTHER" id="PTHR38786:SF1">
    <property type="entry name" value="FLAGELLAR FLIJ PROTEIN"/>
    <property type="match status" value="1"/>
</dbReference>
<evidence type="ECO:0000256" key="4">
    <source>
        <dbReference type="ARBA" id="ARBA00022448"/>
    </source>
</evidence>
<dbReference type="RefSeq" id="WP_200598666.1">
    <property type="nucleotide sequence ID" value="NZ_JAEPBG010000048.1"/>
</dbReference>
<dbReference type="AlphaFoldDB" id="A0A934W910"/>
<evidence type="ECO:0000256" key="1">
    <source>
        <dbReference type="ARBA" id="ARBA00004413"/>
    </source>
</evidence>
<name>A0A934W910_9BURK</name>
<keyword evidence="12" id="KW-0969">Cilium</keyword>
<evidence type="ECO:0000256" key="5">
    <source>
        <dbReference type="ARBA" id="ARBA00022475"/>
    </source>
</evidence>
<evidence type="ECO:0000256" key="6">
    <source>
        <dbReference type="ARBA" id="ARBA00022500"/>
    </source>
</evidence>
<dbReference type="Pfam" id="PF02050">
    <property type="entry name" value="FliJ"/>
    <property type="match status" value="1"/>
</dbReference>
<dbReference type="GO" id="GO:0006935">
    <property type="term" value="P:chemotaxis"/>
    <property type="evidence" value="ECO:0007669"/>
    <property type="project" value="UniProtKB-KW"/>
</dbReference>
<evidence type="ECO:0000313" key="13">
    <source>
        <dbReference type="Proteomes" id="UP000622890"/>
    </source>
</evidence>
<dbReference type="GO" id="GO:0003774">
    <property type="term" value="F:cytoskeletal motor activity"/>
    <property type="evidence" value="ECO:0007669"/>
    <property type="project" value="InterPro"/>
</dbReference>
<dbReference type="GO" id="GO:0015031">
    <property type="term" value="P:protein transport"/>
    <property type="evidence" value="ECO:0007669"/>
    <property type="project" value="UniProtKB-KW"/>
</dbReference>
<dbReference type="GO" id="GO:0071973">
    <property type="term" value="P:bacterial-type flagellum-dependent cell motility"/>
    <property type="evidence" value="ECO:0007669"/>
    <property type="project" value="InterPro"/>
</dbReference>
<dbReference type="InterPro" id="IPR018006">
    <property type="entry name" value="Flag_FliJ_proteobac"/>
</dbReference>
<keyword evidence="8" id="KW-0653">Protein transport</keyword>
<dbReference type="Proteomes" id="UP000622890">
    <property type="component" value="Unassembled WGS sequence"/>
</dbReference>
<dbReference type="PRINTS" id="PR01004">
    <property type="entry name" value="FLGFLIJ"/>
</dbReference>
<evidence type="ECO:0000256" key="3">
    <source>
        <dbReference type="ARBA" id="ARBA00020392"/>
    </source>
</evidence>
<dbReference type="PIRSF" id="PIRSF019404">
    <property type="entry name" value="FliJ"/>
    <property type="match status" value="1"/>
</dbReference>
<dbReference type="InterPro" id="IPR052570">
    <property type="entry name" value="FliJ"/>
</dbReference>
<keyword evidence="9" id="KW-0472">Membrane</keyword>
<comment type="subcellular location">
    <subcellularLocation>
        <location evidence="1">Cell membrane</location>
        <topology evidence="1">Peripheral membrane protein</topology>
        <orientation evidence="1">Cytoplasmic side</orientation>
    </subcellularLocation>
</comment>
<keyword evidence="7" id="KW-1005">Bacterial flagellum biogenesis</keyword>
<protein>
    <recommendedName>
        <fullName evidence="3">Flagellar FliJ protein</fullName>
    </recommendedName>
</protein>
<dbReference type="GO" id="GO:0044781">
    <property type="term" value="P:bacterial-type flagellum organization"/>
    <property type="evidence" value="ECO:0007669"/>
    <property type="project" value="UniProtKB-KW"/>
</dbReference>
<proteinExistence type="inferred from homology"/>
<evidence type="ECO:0000313" key="12">
    <source>
        <dbReference type="EMBL" id="MBK4739302.1"/>
    </source>
</evidence>
<keyword evidence="4" id="KW-0813">Transport</keyword>
<dbReference type="InterPro" id="IPR012823">
    <property type="entry name" value="Flagell_FliJ"/>
</dbReference>
<gene>
    <name evidence="12" type="primary">fliJ</name>
    <name evidence="12" type="ORF">JJB74_32345</name>
</gene>
<evidence type="ECO:0000256" key="7">
    <source>
        <dbReference type="ARBA" id="ARBA00022795"/>
    </source>
</evidence>
<accession>A0A934W910</accession>
<keyword evidence="10" id="KW-1006">Bacterial flagellum protein export</keyword>
<evidence type="ECO:0000256" key="11">
    <source>
        <dbReference type="SAM" id="MobiDB-lite"/>
    </source>
</evidence>
<evidence type="ECO:0000256" key="2">
    <source>
        <dbReference type="ARBA" id="ARBA00010004"/>
    </source>
</evidence>
<dbReference type="InterPro" id="IPR053716">
    <property type="entry name" value="Flag_assembly_chemotaxis_eff"/>
</dbReference>
<dbReference type="Gene3D" id="1.10.287.1700">
    <property type="match status" value="1"/>
</dbReference>